<comment type="catalytic activity">
    <reaction evidence="6">
        <text>N,N-dimethylethanolamine phosphate + S-adenosyl-L-methionine = phosphocholine + S-adenosyl-L-homocysteine + H(+)</text>
        <dbReference type="Rhea" id="RHEA:25325"/>
        <dbReference type="ChEBI" id="CHEBI:15378"/>
        <dbReference type="ChEBI" id="CHEBI:57856"/>
        <dbReference type="ChEBI" id="CHEBI:58641"/>
        <dbReference type="ChEBI" id="CHEBI:59789"/>
        <dbReference type="ChEBI" id="CHEBI:295975"/>
        <dbReference type="EC" id="2.1.1.103"/>
    </reaction>
    <physiologicalReaction direction="left-to-right" evidence="6">
        <dbReference type="Rhea" id="RHEA:25326"/>
    </physiologicalReaction>
</comment>
<dbReference type="InterPro" id="IPR041698">
    <property type="entry name" value="Methyltransf_25"/>
</dbReference>
<evidence type="ECO:0000256" key="3">
    <source>
        <dbReference type="ARBA" id="ARBA00022603"/>
    </source>
</evidence>
<evidence type="ECO:0000256" key="8">
    <source>
        <dbReference type="ARBA" id="ARBA00047841"/>
    </source>
</evidence>
<dbReference type="EMBL" id="JAOTOJ010000019">
    <property type="protein sequence ID" value="KAK9391237.1"/>
    <property type="molecule type" value="Genomic_DNA"/>
</dbReference>
<feature type="domain" description="Methyltransferase" evidence="11">
    <location>
        <begin position="46"/>
        <end position="139"/>
    </location>
</feature>
<evidence type="ECO:0000256" key="5">
    <source>
        <dbReference type="ARBA" id="ARBA00035674"/>
    </source>
</evidence>
<feature type="region of interest" description="Disordered" evidence="10">
    <location>
        <begin position="606"/>
        <end position="628"/>
    </location>
</feature>
<feature type="compositionally biased region" description="Polar residues" evidence="10">
    <location>
        <begin position="619"/>
        <end position="628"/>
    </location>
</feature>
<organism evidence="12 13">
    <name type="scientific">Crotalus adamanteus</name>
    <name type="common">Eastern diamondback rattlesnake</name>
    <dbReference type="NCBI Taxonomy" id="8729"/>
    <lineage>
        <taxon>Eukaryota</taxon>
        <taxon>Metazoa</taxon>
        <taxon>Chordata</taxon>
        <taxon>Craniata</taxon>
        <taxon>Vertebrata</taxon>
        <taxon>Euteleostomi</taxon>
        <taxon>Lepidosauria</taxon>
        <taxon>Squamata</taxon>
        <taxon>Bifurcata</taxon>
        <taxon>Unidentata</taxon>
        <taxon>Episquamata</taxon>
        <taxon>Toxicofera</taxon>
        <taxon>Serpentes</taxon>
        <taxon>Colubroidea</taxon>
        <taxon>Viperidae</taxon>
        <taxon>Crotalinae</taxon>
        <taxon>Crotalus</taxon>
    </lineage>
</organism>
<comment type="pathway">
    <text evidence="1">Phospholipid metabolism; phosphatidylcholine biosynthesis.</text>
</comment>
<keyword evidence="9" id="KW-0175">Coiled coil</keyword>
<evidence type="ECO:0000313" key="13">
    <source>
        <dbReference type="Proteomes" id="UP001474421"/>
    </source>
</evidence>
<evidence type="ECO:0000256" key="9">
    <source>
        <dbReference type="SAM" id="Coils"/>
    </source>
</evidence>
<evidence type="ECO:0000256" key="1">
    <source>
        <dbReference type="ARBA" id="ARBA00004969"/>
    </source>
</evidence>
<feature type="coiled-coil region" evidence="9">
    <location>
        <begin position="421"/>
        <end position="448"/>
    </location>
</feature>
<evidence type="ECO:0000259" key="11">
    <source>
        <dbReference type="Pfam" id="PF13649"/>
    </source>
</evidence>
<dbReference type="SUPFAM" id="SSF53335">
    <property type="entry name" value="S-adenosyl-L-methionine-dependent methyltransferases"/>
    <property type="match status" value="2"/>
</dbReference>
<comment type="catalytic activity">
    <reaction evidence="8">
        <text>N-methylethanolamine phosphate + S-adenosyl-L-methionine = N,N-dimethylethanolamine phosphate + S-adenosyl-L-homocysteine + H(+)</text>
        <dbReference type="Rhea" id="RHEA:25321"/>
        <dbReference type="ChEBI" id="CHEBI:15378"/>
        <dbReference type="ChEBI" id="CHEBI:57781"/>
        <dbReference type="ChEBI" id="CHEBI:57856"/>
        <dbReference type="ChEBI" id="CHEBI:58641"/>
        <dbReference type="ChEBI" id="CHEBI:59789"/>
        <dbReference type="EC" id="2.1.1.103"/>
    </reaction>
    <physiologicalReaction direction="left-to-right" evidence="8">
        <dbReference type="Rhea" id="RHEA:25322"/>
    </physiologicalReaction>
</comment>
<dbReference type="AlphaFoldDB" id="A0AAW1AN83"/>
<dbReference type="Proteomes" id="UP001474421">
    <property type="component" value="Unassembled WGS sequence"/>
</dbReference>
<dbReference type="EC" id="2.1.1.103" evidence="5"/>
<gene>
    <name evidence="12" type="ORF">NXF25_018567</name>
</gene>
<evidence type="ECO:0000256" key="7">
    <source>
        <dbReference type="ARBA" id="ARBA00047622"/>
    </source>
</evidence>
<reference evidence="12 13" key="1">
    <citation type="journal article" date="2024" name="Proc. Natl. Acad. Sci. U.S.A.">
        <title>The genetic regulatory architecture and epigenomic basis for age-related changes in rattlesnake venom.</title>
        <authorList>
            <person name="Hogan M.P."/>
            <person name="Holding M.L."/>
            <person name="Nystrom G.S."/>
            <person name="Colston T.J."/>
            <person name="Bartlett D.A."/>
            <person name="Mason A.J."/>
            <person name="Ellsworth S.A."/>
            <person name="Rautsaw R.M."/>
            <person name="Lawrence K.C."/>
            <person name="Strickland J.L."/>
            <person name="He B."/>
            <person name="Fraser P."/>
            <person name="Margres M.J."/>
            <person name="Gilbert D.M."/>
            <person name="Gibbs H.L."/>
            <person name="Parkinson C.L."/>
            <person name="Rokyta D.R."/>
        </authorList>
    </citation>
    <scope>NUCLEOTIDE SEQUENCE [LARGE SCALE GENOMIC DNA]</scope>
    <source>
        <strain evidence="12">DRR0105</strain>
    </source>
</reference>
<proteinExistence type="predicted"/>
<name>A0AAW1AN83_CROAD</name>
<dbReference type="GO" id="GO:0000234">
    <property type="term" value="F:phosphoethanolamine N-methyltransferase activity"/>
    <property type="evidence" value="ECO:0007669"/>
    <property type="project" value="UniProtKB-EC"/>
</dbReference>
<dbReference type="GO" id="GO:0032259">
    <property type="term" value="P:methylation"/>
    <property type="evidence" value="ECO:0007669"/>
    <property type="project" value="UniProtKB-KW"/>
</dbReference>
<accession>A0AAW1AN83</accession>
<protein>
    <recommendedName>
        <fullName evidence="5">phosphoethanolamine N-methyltransferase</fullName>
        <ecNumber evidence="5">2.1.1.103</ecNumber>
    </recommendedName>
</protein>
<dbReference type="Gene3D" id="3.40.50.150">
    <property type="entry name" value="Vaccinia Virus protein VP39"/>
    <property type="match status" value="2"/>
</dbReference>
<dbReference type="PANTHER" id="PTHR44307">
    <property type="entry name" value="PHOSPHOETHANOLAMINE METHYLTRANSFERASE"/>
    <property type="match status" value="1"/>
</dbReference>
<evidence type="ECO:0000256" key="2">
    <source>
        <dbReference type="ARBA" id="ARBA00005189"/>
    </source>
</evidence>
<dbReference type="Pfam" id="PF13649">
    <property type="entry name" value="Methyltransf_25"/>
    <property type="match status" value="1"/>
</dbReference>
<keyword evidence="4" id="KW-0808">Transferase</keyword>
<comment type="pathway">
    <text evidence="2">Lipid metabolism.</text>
</comment>
<dbReference type="Pfam" id="PF13489">
    <property type="entry name" value="Methyltransf_23"/>
    <property type="match status" value="1"/>
</dbReference>
<keyword evidence="13" id="KW-1185">Reference proteome</keyword>
<comment type="caution">
    <text evidence="12">The sequence shown here is derived from an EMBL/GenBank/DDBJ whole genome shotgun (WGS) entry which is preliminary data.</text>
</comment>
<comment type="catalytic activity">
    <reaction evidence="7">
        <text>phosphoethanolamine + S-adenosyl-L-methionine = N-methylethanolamine phosphate + S-adenosyl-L-homocysteine + H(+)</text>
        <dbReference type="Rhea" id="RHEA:20365"/>
        <dbReference type="ChEBI" id="CHEBI:15378"/>
        <dbReference type="ChEBI" id="CHEBI:57781"/>
        <dbReference type="ChEBI" id="CHEBI:57856"/>
        <dbReference type="ChEBI" id="CHEBI:58190"/>
        <dbReference type="ChEBI" id="CHEBI:59789"/>
        <dbReference type="EC" id="2.1.1.103"/>
    </reaction>
    <physiologicalReaction direction="left-to-right" evidence="7">
        <dbReference type="Rhea" id="RHEA:20366"/>
    </physiologicalReaction>
</comment>
<keyword evidence="3" id="KW-0489">Methyltransferase</keyword>
<evidence type="ECO:0000256" key="6">
    <source>
        <dbReference type="ARBA" id="ARBA00047619"/>
    </source>
</evidence>
<dbReference type="PANTHER" id="PTHR44307:SF2">
    <property type="entry name" value="PHOSPHOETHANOLAMINE METHYLTRANSFERASE ISOFORM X1"/>
    <property type="match status" value="1"/>
</dbReference>
<dbReference type="InterPro" id="IPR029063">
    <property type="entry name" value="SAM-dependent_MTases_sf"/>
</dbReference>
<evidence type="ECO:0000256" key="10">
    <source>
        <dbReference type="SAM" id="MobiDB-lite"/>
    </source>
</evidence>
<evidence type="ECO:0000256" key="4">
    <source>
        <dbReference type="ARBA" id="ARBA00022679"/>
    </source>
</evidence>
<dbReference type="CDD" id="cd02440">
    <property type="entry name" value="AdoMet_MTases"/>
    <property type="match status" value="2"/>
</dbReference>
<evidence type="ECO:0000313" key="12">
    <source>
        <dbReference type="EMBL" id="KAK9391237.1"/>
    </source>
</evidence>
<sequence length="628" mass="71638">MLQFWEEHSQNSSLEEMMLDSGAQELTLEDTPEILNLLPFLEGQEVLELGAGIGRFTGSLAELAHHVTAVDFMDSFLTRNRQGNSHRTNITFLQADVTNLEFPSQSFDLIFSNWLFMYLSDAELNALVQKMLLWLRPQGHIFFRESCFYQSGNSPRRFNPSFYRKPAEYNQLLTSAQVSTGNTSYGFEIVLSRSVKTYIKKKQNQNQICWLLQKVPRELKNTLGYDTFQKFLDNEQYATRSIRRYEWVFGPTFVSTGGLKSTKELVRLLDLKPGQRVLDVGCGLGGSDFYLAKEFGVEILGLDLSSNMVEMALERAQQEPSSLVQFEISDVTRRIFPQASFDIVYSRDTILHIEDKIGLFQRFLSWLKAGGQLLVSDYCCGPRPWSTAFTQYVEQRKYNLLTPEDYGQLLQEAGFVQVRALDSTDQMLSALTQELQALETSKEKFVQEFSEDEFESMASGWRAKLQRCAAGDQRWGVFLARKPEISLEGKERPARVCHLGLGLRRRSILQSSEDDAVDPFTCQSALPNMYGQNPELFFSSIFAASFQFGVFQMCRRMRSRNRTSELDDMEVTHKPTRTGSQFFLPDPFGPSWVQLCDASHPYSTPLRPLPPWPTAGPETRSQGSPDLA</sequence>